<dbReference type="GO" id="GO:0006508">
    <property type="term" value="P:proteolysis"/>
    <property type="evidence" value="ECO:0007669"/>
    <property type="project" value="UniProtKB-KW"/>
</dbReference>
<dbReference type="GO" id="GO:0008233">
    <property type="term" value="F:peptidase activity"/>
    <property type="evidence" value="ECO:0007669"/>
    <property type="project" value="UniProtKB-KW"/>
</dbReference>
<dbReference type="Proteomes" id="UP001519309">
    <property type="component" value="Unassembled WGS sequence"/>
</dbReference>
<protein>
    <submittedName>
        <fullName evidence="2">Membrane protein implicated in regulation of membrane protease activity</fullName>
    </submittedName>
</protein>
<evidence type="ECO:0000256" key="1">
    <source>
        <dbReference type="SAM" id="Phobius"/>
    </source>
</evidence>
<proteinExistence type="predicted"/>
<feature type="transmembrane region" description="Helical" evidence="1">
    <location>
        <begin position="22"/>
        <end position="48"/>
    </location>
</feature>
<name>A0ABS4M6F4_9ACTN</name>
<keyword evidence="1" id="KW-0472">Membrane</keyword>
<feature type="transmembrane region" description="Helical" evidence="1">
    <location>
        <begin position="117"/>
        <end position="139"/>
    </location>
</feature>
<reference evidence="2 3" key="1">
    <citation type="submission" date="2021-03" db="EMBL/GenBank/DDBJ databases">
        <title>Genomic Encyclopedia of Type Strains, Phase IV (KMG-IV): sequencing the most valuable type-strain genomes for metagenomic binning, comparative biology and taxonomic classification.</title>
        <authorList>
            <person name="Goeker M."/>
        </authorList>
    </citation>
    <scope>NUCLEOTIDE SEQUENCE [LARGE SCALE GENOMIC DNA]</scope>
    <source>
        <strain evidence="2 3">DSM 40499</strain>
    </source>
</reference>
<accession>A0ABS4M6F4</accession>
<evidence type="ECO:0000313" key="3">
    <source>
        <dbReference type="Proteomes" id="UP001519309"/>
    </source>
</evidence>
<feature type="transmembrane region" description="Helical" evidence="1">
    <location>
        <begin position="54"/>
        <end position="73"/>
    </location>
</feature>
<keyword evidence="2" id="KW-0378">Hydrolase</keyword>
<comment type="caution">
    <text evidence="2">The sequence shown here is derived from an EMBL/GenBank/DDBJ whole genome shotgun (WGS) entry which is preliminary data.</text>
</comment>
<keyword evidence="1" id="KW-0812">Transmembrane</keyword>
<sequence>MTQEEQIIAGLLGECRAVSERLAAYLLLGEKILASSVVLISFGVSVAINSGKLYLLIGLPFALSFLVVYLLFLNTEALSLGGYQAVLEREVARKMGYPVTHWESEIARHRHGAMANVCIRVMIGVIYVGSVTVALIQSVATTSSERLGLTNGIFCIVGTSASILIGSIAMVLSFIAEQRAHAKIKGISESVIRNGSSL</sequence>
<feature type="transmembrane region" description="Helical" evidence="1">
    <location>
        <begin position="151"/>
        <end position="175"/>
    </location>
</feature>
<organism evidence="2 3">
    <name type="scientific">Streptomyces griseochromogenes</name>
    <dbReference type="NCBI Taxonomy" id="68214"/>
    <lineage>
        <taxon>Bacteria</taxon>
        <taxon>Bacillati</taxon>
        <taxon>Actinomycetota</taxon>
        <taxon>Actinomycetes</taxon>
        <taxon>Kitasatosporales</taxon>
        <taxon>Streptomycetaceae</taxon>
        <taxon>Streptomyces</taxon>
    </lineage>
</organism>
<dbReference type="EMBL" id="JAGGLP010000027">
    <property type="protein sequence ID" value="MBP2055218.1"/>
    <property type="molecule type" value="Genomic_DNA"/>
</dbReference>
<gene>
    <name evidence="2" type="ORF">J2Z21_008231</name>
</gene>
<evidence type="ECO:0000313" key="2">
    <source>
        <dbReference type="EMBL" id="MBP2055218.1"/>
    </source>
</evidence>
<keyword evidence="3" id="KW-1185">Reference proteome</keyword>
<keyword evidence="1" id="KW-1133">Transmembrane helix</keyword>
<dbReference type="RefSeq" id="WP_159400033.1">
    <property type="nucleotide sequence ID" value="NZ_CP016279.1"/>
</dbReference>
<keyword evidence="2" id="KW-0645">Protease</keyword>